<sequence>MKTVLITGAAKGIGQALSRYFVGQGYNVIMVDIDQLALDNQAIDSDLTSMHVTDVACEESVADLFAKVQREYRRVDILINNAGISPKTEEGSRLSMEDISSSDWDKVMATNTKSVFLMCKYFSRLMASGSKIINIASMMGSTGSGTDNPNIFPYSVSGLHYSCSKAGVINLTKSIARELAVKGILVNAVSPGAVSGGMGHFKSSFIDTIESAIPLNEICGQHDIVHGVRFLASDSNTALTGQNININGGWLM</sequence>
<dbReference type="Gene3D" id="3.40.50.720">
    <property type="entry name" value="NAD(P)-binding Rossmann-like Domain"/>
    <property type="match status" value="1"/>
</dbReference>
<dbReference type="AlphaFoldDB" id="A0A178J534"/>
<dbReference type="GO" id="GO:0016616">
    <property type="term" value="F:oxidoreductase activity, acting on the CH-OH group of donors, NAD or NADP as acceptor"/>
    <property type="evidence" value="ECO:0007669"/>
    <property type="project" value="TreeGrafter"/>
</dbReference>
<evidence type="ECO:0000313" key="3">
    <source>
        <dbReference type="EMBL" id="MDC5743551.1"/>
    </source>
</evidence>
<dbReference type="PANTHER" id="PTHR42760:SF133">
    <property type="entry name" value="3-OXOACYL-[ACYL-CARRIER-PROTEIN] REDUCTASE"/>
    <property type="match status" value="1"/>
</dbReference>
<evidence type="ECO:0000313" key="5">
    <source>
        <dbReference type="Proteomes" id="UP000094761"/>
    </source>
</evidence>
<dbReference type="FunFam" id="3.40.50.720:FF:000084">
    <property type="entry name" value="Short-chain dehydrogenase reductase"/>
    <property type="match status" value="1"/>
</dbReference>
<dbReference type="Proteomes" id="UP000094761">
    <property type="component" value="Unassembled WGS sequence"/>
</dbReference>
<keyword evidence="4" id="KW-0614">Plasmid</keyword>
<dbReference type="InterPro" id="IPR036291">
    <property type="entry name" value="NAD(P)-bd_dom_sf"/>
</dbReference>
<evidence type="ECO:0000256" key="1">
    <source>
        <dbReference type="ARBA" id="ARBA00006484"/>
    </source>
</evidence>
<proteinExistence type="inferred from homology"/>
<dbReference type="SUPFAM" id="SSF51735">
    <property type="entry name" value="NAD(P)-binding Rossmann-fold domains"/>
    <property type="match status" value="1"/>
</dbReference>
<evidence type="ECO:0000313" key="4">
    <source>
        <dbReference type="EMBL" id="OAM96845.1"/>
    </source>
</evidence>
<gene>
    <name evidence="4" type="ORF">AZ468_24475</name>
    <name evidence="3" type="ORF">OPW20_26160</name>
</gene>
<accession>A0A178J534</accession>
<dbReference type="CDD" id="cd05233">
    <property type="entry name" value="SDR_c"/>
    <property type="match status" value="1"/>
</dbReference>
<dbReference type="GO" id="GO:0006633">
    <property type="term" value="P:fatty acid biosynthetic process"/>
    <property type="evidence" value="ECO:0007669"/>
    <property type="project" value="TreeGrafter"/>
</dbReference>
<dbReference type="EMBL" id="JAPFIT010000033">
    <property type="protein sequence ID" value="MDC5743551.1"/>
    <property type="molecule type" value="Genomic_DNA"/>
</dbReference>
<comment type="similarity">
    <text evidence="1">Belongs to the short-chain dehydrogenases/reductases (SDR) family.</text>
</comment>
<dbReference type="Proteomes" id="UP001150001">
    <property type="component" value="Unassembled WGS sequence"/>
</dbReference>
<dbReference type="EMBL" id="LUAX01000008">
    <property type="protein sequence ID" value="OAM96845.1"/>
    <property type="molecule type" value="Genomic_DNA"/>
</dbReference>
<reference evidence="3" key="2">
    <citation type="submission" date="2022-11" db="EMBL/GenBank/DDBJ databases">
        <title>Role of the vibriolysin VemA secreted by the emergent pathogen Vibrio europaeus in the colonization of Manila clam mucus.</title>
        <authorList>
            <person name="Martinez C."/>
            <person name="Rodriguez S."/>
            <person name="Vences A."/>
            <person name="Barja J.L."/>
            <person name="Toranzo A.E."/>
            <person name="Dubert J."/>
        </authorList>
    </citation>
    <scope>NUCLEOTIDE SEQUENCE</scope>
    <source>
        <strain evidence="3">3454</strain>
    </source>
</reference>
<organism evidence="4 5">
    <name type="scientific">Vibrio europaeus</name>
    <dbReference type="NCBI Taxonomy" id="300876"/>
    <lineage>
        <taxon>Bacteria</taxon>
        <taxon>Pseudomonadati</taxon>
        <taxon>Pseudomonadota</taxon>
        <taxon>Gammaproteobacteria</taxon>
        <taxon>Vibrionales</taxon>
        <taxon>Vibrionaceae</taxon>
        <taxon>Vibrio</taxon>
        <taxon>Vibrio oreintalis group</taxon>
    </lineage>
</organism>
<geneLocation type="plasmid" evidence="4">
    <name>p251_like</name>
</geneLocation>
<dbReference type="InterPro" id="IPR020904">
    <property type="entry name" value="Sc_DH/Rdtase_CS"/>
</dbReference>
<comment type="caution">
    <text evidence="4">The sequence shown here is derived from an EMBL/GenBank/DDBJ whole genome shotgun (WGS) entry which is preliminary data.</text>
</comment>
<dbReference type="PRINTS" id="PR00080">
    <property type="entry name" value="SDRFAMILY"/>
</dbReference>
<reference evidence="4 5" key="1">
    <citation type="submission" date="2016-03" db="EMBL/GenBank/DDBJ databases">
        <title>Draft genome sequence of the Vibrio tubiashii subs. europaeus.</title>
        <authorList>
            <person name="Spinard E."/>
            <person name="Dubert J."/>
            <person name="Nelson D.R."/>
            <person name="Barja J.L."/>
        </authorList>
    </citation>
    <scope>NUCLEOTIDE SEQUENCE [LARGE SCALE GENOMIC DNA]</scope>
    <source>
        <strain evidence="5">PP-638</strain>
        <strain evidence="4">PP2-638</strain>
        <plasmid evidence="4">p251_like</plasmid>
    </source>
</reference>
<keyword evidence="6" id="KW-1185">Reference proteome</keyword>
<keyword evidence="2" id="KW-0560">Oxidoreductase</keyword>
<dbReference type="PRINTS" id="PR00081">
    <property type="entry name" value="GDHRDH"/>
</dbReference>
<dbReference type="PANTHER" id="PTHR42760">
    <property type="entry name" value="SHORT-CHAIN DEHYDROGENASES/REDUCTASES FAMILY MEMBER"/>
    <property type="match status" value="1"/>
</dbReference>
<protein>
    <submittedName>
        <fullName evidence="3">SDR family oxidoreductase</fullName>
    </submittedName>
</protein>
<dbReference type="RefSeq" id="WP_069669840.1">
    <property type="nucleotide sequence ID" value="NZ_JAPFIM010000025.1"/>
</dbReference>
<dbReference type="OrthoDB" id="9804774at2"/>
<evidence type="ECO:0000256" key="2">
    <source>
        <dbReference type="ARBA" id="ARBA00023002"/>
    </source>
</evidence>
<dbReference type="GeneID" id="78078878"/>
<dbReference type="InterPro" id="IPR002347">
    <property type="entry name" value="SDR_fam"/>
</dbReference>
<dbReference type="Pfam" id="PF13561">
    <property type="entry name" value="adh_short_C2"/>
    <property type="match status" value="1"/>
</dbReference>
<dbReference type="PROSITE" id="PS00061">
    <property type="entry name" value="ADH_SHORT"/>
    <property type="match status" value="1"/>
</dbReference>
<dbReference type="GO" id="GO:0048038">
    <property type="term" value="F:quinone binding"/>
    <property type="evidence" value="ECO:0007669"/>
    <property type="project" value="TreeGrafter"/>
</dbReference>
<name>A0A178J534_9VIBR</name>
<evidence type="ECO:0000313" key="6">
    <source>
        <dbReference type="Proteomes" id="UP001150001"/>
    </source>
</evidence>